<reference evidence="2" key="1">
    <citation type="journal article" date="2020" name="mSystems">
        <title>Genome- and Community-Level Interaction Insights into Carbon Utilization and Element Cycling Functions of Hydrothermarchaeota in Hydrothermal Sediment.</title>
        <authorList>
            <person name="Zhou Z."/>
            <person name="Liu Y."/>
            <person name="Xu W."/>
            <person name="Pan J."/>
            <person name="Luo Z.H."/>
            <person name="Li M."/>
        </authorList>
    </citation>
    <scope>NUCLEOTIDE SEQUENCE [LARGE SCALE GENOMIC DNA]</scope>
    <source>
        <strain evidence="2">SpSt-479</strain>
    </source>
</reference>
<sequence length="94" mass="10960">MERLAVLWKRNPTLGSCPSCNSYNTLKKSHSRNSKEKFINRTGIYHTFRCSKCGWRGYLSTLSLTLHSLRAMAIYFIILLVTVLITYQVIKRIF</sequence>
<gene>
    <name evidence="2" type="ORF">ENS31_08160</name>
</gene>
<protein>
    <submittedName>
        <fullName evidence="2">Uncharacterized protein</fullName>
    </submittedName>
</protein>
<proteinExistence type="predicted"/>
<name>A0A7V2ZK70_9BACT</name>
<dbReference type="RefSeq" id="WP_304142229.1">
    <property type="nucleotide sequence ID" value="NZ_JAOAIE010000003.1"/>
</dbReference>
<keyword evidence="1" id="KW-0472">Membrane</keyword>
<evidence type="ECO:0000313" key="2">
    <source>
        <dbReference type="EMBL" id="HFI91484.1"/>
    </source>
</evidence>
<dbReference type="EMBL" id="DSUJ01000008">
    <property type="protein sequence ID" value="HFI91484.1"/>
    <property type="molecule type" value="Genomic_DNA"/>
</dbReference>
<dbReference type="AlphaFoldDB" id="A0A7V2ZK70"/>
<organism evidence="2">
    <name type="scientific">Ignavibacterium album</name>
    <dbReference type="NCBI Taxonomy" id="591197"/>
    <lineage>
        <taxon>Bacteria</taxon>
        <taxon>Pseudomonadati</taxon>
        <taxon>Ignavibacteriota</taxon>
        <taxon>Ignavibacteria</taxon>
        <taxon>Ignavibacteriales</taxon>
        <taxon>Ignavibacteriaceae</taxon>
        <taxon>Ignavibacterium</taxon>
    </lineage>
</organism>
<comment type="caution">
    <text evidence="2">The sequence shown here is derived from an EMBL/GenBank/DDBJ whole genome shotgun (WGS) entry which is preliminary data.</text>
</comment>
<feature type="transmembrane region" description="Helical" evidence="1">
    <location>
        <begin position="72"/>
        <end position="90"/>
    </location>
</feature>
<evidence type="ECO:0000256" key="1">
    <source>
        <dbReference type="SAM" id="Phobius"/>
    </source>
</evidence>
<keyword evidence="1" id="KW-0812">Transmembrane</keyword>
<keyword evidence="1" id="KW-1133">Transmembrane helix</keyword>
<accession>A0A7V2ZK70</accession>